<accession>A0ABV4X7C5</accession>
<keyword evidence="2" id="KW-1185">Reference proteome</keyword>
<protein>
    <submittedName>
        <fullName evidence="1">Uncharacterized protein</fullName>
    </submittedName>
</protein>
<dbReference type="RefSeq" id="WP_413271756.1">
    <property type="nucleotide sequence ID" value="NZ_JBHFNQ010000134.1"/>
</dbReference>
<organism evidence="1 2">
    <name type="scientific">Floridaenema aerugineum BLCC-F46</name>
    <dbReference type="NCBI Taxonomy" id="3153654"/>
    <lineage>
        <taxon>Bacteria</taxon>
        <taxon>Bacillati</taxon>
        <taxon>Cyanobacteriota</taxon>
        <taxon>Cyanophyceae</taxon>
        <taxon>Oscillatoriophycideae</taxon>
        <taxon>Aerosakkonematales</taxon>
        <taxon>Aerosakkonemataceae</taxon>
        <taxon>Floridanema</taxon>
        <taxon>Floridanema aerugineum</taxon>
    </lineage>
</organism>
<dbReference type="EMBL" id="JBHFNQ010000134">
    <property type="protein sequence ID" value="MFB2878692.1"/>
    <property type="molecule type" value="Genomic_DNA"/>
</dbReference>
<evidence type="ECO:0000313" key="2">
    <source>
        <dbReference type="Proteomes" id="UP001576774"/>
    </source>
</evidence>
<dbReference type="Proteomes" id="UP001576774">
    <property type="component" value="Unassembled WGS sequence"/>
</dbReference>
<sequence>MYKPIIKRFGSNNNNQFVDCIIQAVNPSVCLQMLEAVFSYVKSPDRTSDQSEVTVEVYFVFPDPFVRILRDKVTFRRSLCEDVLPLLLYNEKNIIPNPLGLQCKVDSLLPDEYVDLVIFYDERTESTIDELSQRYL</sequence>
<proteinExistence type="predicted"/>
<comment type="caution">
    <text evidence="1">The sequence shown here is derived from an EMBL/GenBank/DDBJ whole genome shotgun (WGS) entry which is preliminary data.</text>
</comment>
<gene>
    <name evidence="1" type="ORF">ACE1CC_17720</name>
</gene>
<evidence type="ECO:0000313" key="1">
    <source>
        <dbReference type="EMBL" id="MFB2878692.1"/>
    </source>
</evidence>
<name>A0ABV4X7C5_9CYAN</name>
<reference evidence="1 2" key="1">
    <citation type="submission" date="2024-09" db="EMBL/GenBank/DDBJ databases">
        <title>Floridaenema gen nov. (Aerosakkonemataceae, Aerosakkonematales ord. nov., Cyanobacteria) from benthic tropical and subtropical fresh waters, with the description of four new species.</title>
        <authorList>
            <person name="Moretto J.A."/>
            <person name="Berthold D.E."/>
            <person name="Lefler F.W."/>
            <person name="Huang I.-S."/>
            <person name="Laughinghouse H. IV."/>
        </authorList>
    </citation>
    <scope>NUCLEOTIDE SEQUENCE [LARGE SCALE GENOMIC DNA]</scope>
    <source>
        <strain evidence="1 2">BLCC-F46</strain>
    </source>
</reference>